<gene>
    <name evidence="3" type="primary">20200036</name>
    <name evidence="2" type="ORF">HELRODRAFT_163368</name>
</gene>
<feature type="region of interest" description="Disordered" evidence="1">
    <location>
        <begin position="1"/>
        <end position="25"/>
    </location>
</feature>
<dbReference type="Proteomes" id="UP000015101">
    <property type="component" value="Unassembled WGS sequence"/>
</dbReference>
<name>T1ETY6_HELRO</name>
<dbReference type="GeneID" id="20200036"/>
<dbReference type="EMBL" id="KB097495">
    <property type="protein sequence ID" value="ESN96317.1"/>
    <property type="molecule type" value="Genomic_DNA"/>
</dbReference>
<dbReference type="RefSeq" id="XP_009025499.1">
    <property type="nucleotide sequence ID" value="XM_009027251.1"/>
</dbReference>
<evidence type="ECO:0000313" key="3">
    <source>
        <dbReference type="EnsemblMetazoa" id="HelroP163368"/>
    </source>
</evidence>
<dbReference type="KEGG" id="hro:HELRODRAFT_163368"/>
<dbReference type="AlphaFoldDB" id="T1ETY6"/>
<dbReference type="EnsemblMetazoa" id="HelroT163368">
    <property type="protein sequence ID" value="HelroP163368"/>
    <property type="gene ID" value="HelroG163368"/>
</dbReference>
<proteinExistence type="predicted"/>
<reference evidence="2 4" key="2">
    <citation type="journal article" date="2013" name="Nature">
        <title>Insights into bilaterian evolution from three spiralian genomes.</title>
        <authorList>
            <person name="Simakov O."/>
            <person name="Marletaz F."/>
            <person name="Cho S.J."/>
            <person name="Edsinger-Gonzales E."/>
            <person name="Havlak P."/>
            <person name="Hellsten U."/>
            <person name="Kuo D.H."/>
            <person name="Larsson T."/>
            <person name="Lv J."/>
            <person name="Arendt D."/>
            <person name="Savage R."/>
            <person name="Osoegawa K."/>
            <person name="de Jong P."/>
            <person name="Grimwood J."/>
            <person name="Chapman J.A."/>
            <person name="Shapiro H."/>
            <person name="Aerts A."/>
            <person name="Otillar R.P."/>
            <person name="Terry A.Y."/>
            <person name="Boore J.L."/>
            <person name="Grigoriev I.V."/>
            <person name="Lindberg D.R."/>
            <person name="Seaver E.C."/>
            <person name="Weisblat D.A."/>
            <person name="Putnam N.H."/>
            <person name="Rokhsar D.S."/>
        </authorList>
    </citation>
    <scope>NUCLEOTIDE SEQUENCE</scope>
</reference>
<dbReference type="EMBL" id="AMQM01001381">
    <property type="status" value="NOT_ANNOTATED_CDS"/>
    <property type="molecule type" value="Genomic_DNA"/>
</dbReference>
<sequence>MKRSSISNKFTDSDNSPKFSSWSPNVLKSLGYDRPRARSIDVGSSVGSTFLFSTTLNDGHKLLKVDSSDSPASDDDRSLDDLSFNNRRGKPKKSPFNIFNKLKGSEEVLFSEVPKPRKRGFSLDFSNATPLSLIGFKDPSKQLTSHPRRKSVFPQPTGTKCITTNCKNISPDDLSMLTQARKLANALRGKNTNRHTDAYNQIIMYNKPLFLNFLYPDVLCSLVNLLEVTFCK</sequence>
<protein>
    <submittedName>
        <fullName evidence="2 3">Uncharacterized protein</fullName>
    </submittedName>
</protein>
<keyword evidence="4" id="KW-1185">Reference proteome</keyword>
<evidence type="ECO:0000313" key="4">
    <source>
        <dbReference type="Proteomes" id="UP000015101"/>
    </source>
</evidence>
<dbReference type="InParanoid" id="T1ETY6"/>
<evidence type="ECO:0000313" key="2">
    <source>
        <dbReference type="EMBL" id="ESN96317.1"/>
    </source>
</evidence>
<dbReference type="CTD" id="20200036"/>
<reference evidence="4" key="1">
    <citation type="submission" date="2012-12" db="EMBL/GenBank/DDBJ databases">
        <authorList>
            <person name="Hellsten U."/>
            <person name="Grimwood J."/>
            <person name="Chapman J.A."/>
            <person name="Shapiro H."/>
            <person name="Aerts A."/>
            <person name="Otillar R.P."/>
            <person name="Terry A.Y."/>
            <person name="Boore J.L."/>
            <person name="Simakov O."/>
            <person name="Marletaz F."/>
            <person name="Cho S.-J."/>
            <person name="Edsinger-Gonzales E."/>
            <person name="Havlak P."/>
            <person name="Kuo D.-H."/>
            <person name="Larsson T."/>
            <person name="Lv J."/>
            <person name="Arendt D."/>
            <person name="Savage R."/>
            <person name="Osoegawa K."/>
            <person name="de Jong P."/>
            <person name="Lindberg D.R."/>
            <person name="Seaver E.C."/>
            <person name="Weisblat D.A."/>
            <person name="Putnam N.H."/>
            <person name="Grigoriev I.V."/>
            <person name="Rokhsar D.S."/>
        </authorList>
    </citation>
    <scope>NUCLEOTIDE SEQUENCE</scope>
</reference>
<feature type="region of interest" description="Disordered" evidence="1">
    <location>
        <begin position="65"/>
        <end position="95"/>
    </location>
</feature>
<accession>T1ETY6</accession>
<dbReference type="HOGENOM" id="CLU_1195985_0_0_1"/>
<organism evidence="3 4">
    <name type="scientific">Helobdella robusta</name>
    <name type="common">Californian leech</name>
    <dbReference type="NCBI Taxonomy" id="6412"/>
    <lineage>
        <taxon>Eukaryota</taxon>
        <taxon>Metazoa</taxon>
        <taxon>Spiralia</taxon>
        <taxon>Lophotrochozoa</taxon>
        <taxon>Annelida</taxon>
        <taxon>Clitellata</taxon>
        <taxon>Hirudinea</taxon>
        <taxon>Rhynchobdellida</taxon>
        <taxon>Glossiphoniidae</taxon>
        <taxon>Helobdella</taxon>
    </lineage>
</organism>
<evidence type="ECO:0000256" key="1">
    <source>
        <dbReference type="SAM" id="MobiDB-lite"/>
    </source>
</evidence>
<reference evidence="3" key="3">
    <citation type="submission" date="2015-06" db="UniProtKB">
        <authorList>
            <consortium name="EnsemblMetazoa"/>
        </authorList>
    </citation>
    <scope>IDENTIFICATION</scope>
</reference>